<dbReference type="AlphaFoldDB" id="A0A1V4K4W1"/>
<reference evidence="1 2" key="1">
    <citation type="submission" date="2016-02" db="EMBL/GenBank/DDBJ databases">
        <title>Band-tailed pigeon sequencing and assembly.</title>
        <authorList>
            <person name="Soares A.E."/>
            <person name="Novak B.J."/>
            <person name="Rice E.S."/>
            <person name="O'Connell B."/>
            <person name="Chang D."/>
            <person name="Weber S."/>
            <person name="Shapiro B."/>
        </authorList>
    </citation>
    <scope>NUCLEOTIDE SEQUENCE [LARGE SCALE GENOMIC DNA]</scope>
    <source>
        <strain evidence="1">BTP2013</strain>
        <tissue evidence="1">Blood</tissue>
    </source>
</reference>
<accession>A0A1V4K4W1</accession>
<keyword evidence="2" id="KW-1185">Reference proteome</keyword>
<organism evidence="1 2">
    <name type="scientific">Patagioenas fasciata monilis</name>
    <dbReference type="NCBI Taxonomy" id="372326"/>
    <lineage>
        <taxon>Eukaryota</taxon>
        <taxon>Metazoa</taxon>
        <taxon>Chordata</taxon>
        <taxon>Craniata</taxon>
        <taxon>Vertebrata</taxon>
        <taxon>Euteleostomi</taxon>
        <taxon>Archelosauria</taxon>
        <taxon>Archosauria</taxon>
        <taxon>Dinosauria</taxon>
        <taxon>Saurischia</taxon>
        <taxon>Theropoda</taxon>
        <taxon>Coelurosauria</taxon>
        <taxon>Aves</taxon>
        <taxon>Neognathae</taxon>
        <taxon>Neoaves</taxon>
        <taxon>Columbimorphae</taxon>
        <taxon>Columbiformes</taxon>
        <taxon>Columbidae</taxon>
        <taxon>Patagioenas</taxon>
    </lineage>
</organism>
<proteinExistence type="predicted"/>
<dbReference type="Proteomes" id="UP000190648">
    <property type="component" value="Unassembled WGS sequence"/>
</dbReference>
<evidence type="ECO:0000313" key="2">
    <source>
        <dbReference type="Proteomes" id="UP000190648"/>
    </source>
</evidence>
<gene>
    <name evidence="1" type="ORF">AV530_001617</name>
</gene>
<sequence>MLCLVMEPPELSPGNCAEDTISQQLYFCIIVNIWDIVLLQFQRRSSVLAQPLYSLFVNACVKLEIKRTSVSRYWKYEIGLLTTRAP</sequence>
<dbReference type="EMBL" id="LSYS01004468">
    <property type="protein sequence ID" value="OPJ79486.1"/>
    <property type="molecule type" value="Genomic_DNA"/>
</dbReference>
<protein>
    <submittedName>
        <fullName evidence="1">Uncharacterized protein</fullName>
    </submittedName>
</protein>
<name>A0A1V4K4W1_PATFA</name>
<comment type="caution">
    <text evidence="1">The sequence shown here is derived from an EMBL/GenBank/DDBJ whole genome shotgun (WGS) entry which is preliminary data.</text>
</comment>
<evidence type="ECO:0000313" key="1">
    <source>
        <dbReference type="EMBL" id="OPJ79486.1"/>
    </source>
</evidence>